<evidence type="ECO:0000313" key="3">
    <source>
        <dbReference type="Proteomes" id="UP000177817"/>
    </source>
</evidence>
<keyword evidence="1" id="KW-0812">Transmembrane</keyword>
<sequence length="298" mass="33136">MIPWQIPLVLKVIVANILAPFIGKKIVNRQGRSRRFVAQYSAACIIAWLFALASPKAAWEAFPLVFALGFVQVFGTYCYWRATAISLSATAFTTQFDDVIGMLMGYVFLGEAHYLRNGALAAGILFALSGVLVFTLFKNTERLRESLHGTHCERPLYMWVAGYSIVWGLAYFGLRYFGVHNVAPKVFLTGWYSGSFLGAIVIHRLAGAKEAGDPIPWREHGMTTLLAVCIYASLYFQYWVSSLTPITVHQPIYQVTEMVFPALIGLFYFKEIGSLTRSGKIAFALGIAGTLLIALSYR</sequence>
<dbReference type="AlphaFoldDB" id="A0A1G2BK66"/>
<feature type="transmembrane region" description="Helical" evidence="1">
    <location>
        <begin position="61"/>
        <end position="80"/>
    </location>
</feature>
<feature type="transmembrane region" description="Helical" evidence="1">
    <location>
        <begin position="186"/>
        <end position="202"/>
    </location>
</feature>
<feature type="transmembrane region" description="Helical" evidence="1">
    <location>
        <begin position="252"/>
        <end position="269"/>
    </location>
</feature>
<protein>
    <recommendedName>
        <fullName evidence="4">EamA domain-containing protein</fullName>
    </recommendedName>
</protein>
<keyword evidence="1" id="KW-0472">Membrane</keyword>
<feature type="transmembrane region" description="Helical" evidence="1">
    <location>
        <begin position="87"/>
        <end position="108"/>
    </location>
</feature>
<evidence type="ECO:0000313" key="2">
    <source>
        <dbReference type="EMBL" id="OGY89482.1"/>
    </source>
</evidence>
<comment type="caution">
    <text evidence="2">The sequence shown here is derived from an EMBL/GenBank/DDBJ whole genome shotgun (WGS) entry which is preliminary data.</text>
</comment>
<dbReference type="EMBL" id="MHKK01000032">
    <property type="protein sequence ID" value="OGY89482.1"/>
    <property type="molecule type" value="Genomic_DNA"/>
</dbReference>
<feature type="transmembrane region" description="Helical" evidence="1">
    <location>
        <begin position="156"/>
        <end position="174"/>
    </location>
</feature>
<dbReference type="Proteomes" id="UP000177817">
    <property type="component" value="Unassembled WGS sequence"/>
</dbReference>
<evidence type="ECO:0008006" key="4">
    <source>
        <dbReference type="Google" id="ProtNLM"/>
    </source>
</evidence>
<feature type="transmembrane region" description="Helical" evidence="1">
    <location>
        <begin position="6"/>
        <end position="24"/>
    </location>
</feature>
<keyword evidence="1" id="KW-1133">Transmembrane helix</keyword>
<dbReference type="InterPro" id="IPR037185">
    <property type="entry name" value="EmrE-like"/>
</dbReference>
<feature type="transmembrane region" description="Helical" evidence="1">
    <location>
        <begin position="114"/>
        <end position="136"/>
    </location>
</feature>
<proteinExistence type="predicted"/>
<dbReference type="SUPFAM" id="SSF103481">
    <property type="entry name" value="Multidrug resistance efflux transporter EmrE"/>
    <property type="match status" value="1"/>
</dbReference>
<accession>A0A1G2BK66</accession>
<evidence type="ECO:0000256" key="1">
    <source>
        <dbReference type="SAM" id="Phobius"/>
    </source>
</evidence>
<gene>
    <name evidence="2" type="ORF">A2677_02820</name>
</gene>
<name>A0A1G2BK66_9BACT</name>
<organism evidence="2 3">
    <name type="scientific">Candidatus Komeilibacteria bacterium RIFCSPHIGHO2_01_FULL_52_14</name>
    <dbReference type="NCBI Taxonomy" id="1798549"/>
    <lineage>
        <taxon>Bacteria</taxon>
        <taxon>Candidatus Komeiliibacteriota</taxon>
    </lineage>
</organism>
<reference evidence="2 3" key="1">
    <citation type="journal article" date="2016" name="Nat. Commun.">
        <title>Thousands of microbial genomes shed light on interconnected biogeochemical processes in an aquifer system.</title>
        <authorList>
            <person name="Anantharaman K."/>
            <person name="Brown C.T."/>
            <person name="Hug L.A."/>
            <person name="Sharon I."/>
            <person name="Castelle C.J."/>
            <person name="Probst A.J."/>
            <person name="Thomas B.C."/>
            <person name="Singh A."/>
            <person name="Wilkins M.J."/>
            <person name="Karaoz U."/>
            <person name="Brodie E.L."/>
            <person name="Williams K.H."/>
            <person name="Hubbard S.S."/>
            <person name="Banfield J.F."/>
        </authorList>
    </citation>
    <scope>NUCLEOTIDE SEQUENCE [LARGE SCALE GENOMIC DNA]</scope>
</reference>
<feature type="transmembrane region" description="Helical" evidence="1">
    <location>
        <begin position="36"/>
        <end position="55"/>
    </location>
</feature>
<feature type="transmembrane region" description="Helical" evidence="1">
    <location>
        <begin position="281"/>
        <end position="297"/>
    </location>
</feature>
<feature type="transmembrane region" description="Helical" evidence="1">
    <location>
        <begin position="223"/>
        <end position="240"/>
    </location>
</feature>